<dbReference type="Proteomes" id="UP000007796">
    <property type="component" value="Unassembled WGS sequence"/>
</dbReference>
<name>F0XV89_GROCL</name>
<dbReference type="InterPro" id="IPR002347">
    <property type="entry name" value="SDR_fam"/>
</dbReference>
<keyword evidence="6" id="KW-1185">Reference proteome</keyword>
<keyword evidence="3" id="KW-0560">Oxidoreductase</keyword>
<dbReference type="GeneID" id="25977902"/>
<evidence type="ECO:0000256" key="3">
    <source>
        <dbReference type="ARBA" id="ARBA00023002"/>
    </source>
</evidence>
<accession>F0XV89</accession>
<evidence type="ECO:0000256" key="1">
    <source>
        <dbReference type="ARBA" id="ARBA00006484"/>
    </source>
</evidence>
<dbReference type="eggNOG" id="KOG0725">
    <property type="taxonomic scope" value="Eukaryota"/>
</dbReference>
<dbReference type="HOGENOM" id="CLU_010194_13_1_1"/>
<dbReference type="SUPFAM" id="SSF51735">
    <property type="entry name" value="NAD(P)-binding Rossmann-fold domains"/>
    <property type="match status" value="1"/>
</dbReference>
<dbReference type="InterPro" id="IPR020904">
    <property type="entry name" value="Sc_DH/Rdtase_CS"/>
</dbReference>
<evidence type="ECO:0000313" key="6">
    <source>
        <dbReference type="Proteomes" id="UP000007796"/>
    </source>
</evidence>
<dbReference type="Gene3D" id="3.40.50.720">
    <property type="entry name" value="NAD(P)-binding Rossmann-like Domain"/>
    <property type="match status" value="1"/>
</dbReference>
<proteinExistence type="inferred from homology"/>
<dbReference type="PANTHER" id="PTHR43180:SF80">
    <property type="entry name" value="NAD(P)-BINDING PROTEIN"/>
    <property type="match status" value="1"/>
</dbReference>
<protein>
    <submittedName>
        <fullName evidence="5">Short chain dehydrogenase reductase</fullName>
    </submittedName>
</protein>
<evidence type="ECO:0000256" key="2">
    <source>
        <dbReference type="ARBA" id="ARBA00022857"/>
    </source>
</evidence>
<dbReference type="PRINTS" id="PR00080">
    <property type="entry name" value="SDRFAMILY"/>
</dbReference>
<sequence length="302" mass="32409">MASLNITIDDIPNLKGKRVIITGASSGIGLSAAHIFAKKGAYVLNLDLNPPPGEQPQGVEFRQCDISKWASLVDAFQHAGTVDIAVSNAGISEETDYFADTFDETTGDLLEPKYAVMNVNMRAVANLTKLAISHFRRRGCPGSIVITSSATAYSPEQSLPIYSACKVALIGMMRSLRSSLRAEDITINCVAPAATITSLLPQHLADPIIAAGLPVSSAEFVGLAVVYSAVATQPQIVELYGKDNINLSKKPSRWNGRTILTLGDKYTELEGPIASLRAKWFGPDNMDLTRNQQAATDFRIGI</sequence>
<dbReference type="RefSeq" id="XP_014168297.1">
    <property type="nucleotide sequence ID" value="XM_014312822.1"/>
</dbReference>
<dbReference type="OrthoDB" id="37659at2759"/>
<dbReference type="PROSITE" id="PS00061">
    <property type="entry name" value="ADH_SHORT"/>
    <property type="match status" value="1"/>
</dbReference>
<keyword evidence="2" id="KW-0521">NADP</keyword>
<reference evidence="5 6" key="1">
    <citation type="journal article" date="2011" name="Proc. Natl. Acad. Sci. U.S.A.">
        <title>Genome and transcriptome analyses of the mountain pine beetle-fungal symbiont Grosmannia clavigera, a lodgepole pine pathogen.</title>
        <authorList>
            <person name="DiGuistini S."/>
            <person name="Wang Y."/>
            <person name="Liao N.Y."/>
            <person name="Taylor G."/>
            <person name="Tanguay P."/>
            <person name="Feau N."/>
            <person name="Henrissat B."/>
            <person name="Chan S.K."/>
            <person name="Hesse-Orce U."/>
            <person name="Alamouti S.M."/>
            <person name="Tsui C.K.M."/>
            <person name="Docking R.T."/>
            <person name="Levasseur A."/>
            <person name="Haridas S."/>
            <person name="Robertson G."/>
            <person name="Birol I."/>
            <person name="Holt R.A."/>
            <person name="Marra M.A."/>
            <person name="Hamelin R.C."/>
            <person name="Hirst M."/>
            <person name="Jones S.J.M."/>
            <person name="Bohlmann J."/>
            <person name="Breuil C."/>
        </authorList>
    </citation>
    <scope>NUCLEOTIDE SEQUENCE [LARGE SCALE GENOMIC DNA]</scope>
    <source>
        <strain evidence="6">kw1407 / UAMH 11150</strain>
    </source>
</reference>
<dbReference type="PRINTS" id="PR00081">
    <property type="entry name" value="GDHRDH"/>
</dbReference>
<dbReference type="Pfam" id="PF00106">
    <property type="entry name" value="adh_short"/>
    <property type="match status" value="1"/>
</dbReference>
<gene>
    <name evidence="5" type="ORF">CMQ_4666</name>
</gene>
<dbReference type="AlphaFoldDB" id="F0XV89"/>
<organism evidence="6">
    <name type="scientific">Grosmannia clavigera (strain kw1407 / UAMH 11150)</name>
    <name type="common">Blue stain fungus</name>
    <name type="synonym">Graphiocladiella clavigera</name>
    <dbReference type="NCBI Taxonomy" id="655863"/>
    <lineage>
        <taxon>Eukaryota</taxon>
        <taxon>Fungi</taxon>
        <taxon>Dikarya</taxon>
        <taxon>Ascomycota</taxon>
        <taxon>Pezizomycotina</taxon>
        <taxon>Sordariomycetes</taxon>
        <taxon>Sordariomycetidae</taxon>
        <taxon>Ophiostomatales</taxon>
        <taxon>Ophiostomataceae</taxon>
        <taxon>Leptographium</taxon>
    </lineage>
</organism>
<dbReference type="STRING" id="655863.F0XV89"/>
<dbReference type="GO" id="GO:0016491">
    <property type="term" value="F:oxidoreductase activity"/>
    <property type="evidence" value="ECO:0007669"/>
    <property type="project" value="UniProtKB-KW"/>
</dbReference>
<dbReference type="EMBL" id="GL630006">
    <property type="protein sequence ID" value="EFW98814.1"/>
    <property type="molecule type" value="Genomic_DNA"/>
</dbReference>
<comment type="similarity">
    <text evidence="1 4">Belongs to the short-chain dehydrogenases/reductases (SDR) family.</text>
</comment>
<evidence type="ECO:0000256" key="4">
    <source>
        <dbReference type="RuleBase" id="RU000363"/>
    </source>
</evidence>
<dbReference type="PANTHER" id="PTHR43180">
    <property type="entry name" value="3-OXOACYL-(ACYL-CARRIER-PROTEIN) REDUCTASE (AFU_ORTHOLOGUE AFUA_6G11210)"/>
    <property type="match status" value="1"/>
</dbReference>
<evidence type="ECO:0000313" key="5">
    <source>
        <dbReference type="EMBL" id="EFW98814.1"/>
    </source>
</evidence>
<dbReference type="InterPro" id="IPR036291">
    <property type="entry name" value="NAD(P)-bd_dom_sf"/>
</dbReference>
<dbReference type="InParanoid" id="F0XV89"/>